<comment type="caution">
    <text evidence="1">The sequence shown here is derived from an EMBL/GenBank/DDBJ whole genome shotgun (WGS) entry which is preliminary data.</text>
</comment>
<gene>
    <name evidence="1" type="ORF">STAS_06733</name>
</gene>
<dbReference type="EMBL" id="BKCP01004394">
    <property type="protein sequence ID" value="GER30775.1"/>
    <property type="molecule type" value="Genomic_DNA"/>
</dbReference>
<protein>
    <submittedName>
        <fullName evidence="1">Transposase family protein A</fullName>
    </submittedName>
</protein>
<reference evidence="2" key="1">
    <citation type="journal article" date="2019" name="Curr. Biol.">
        <title>Genome Sequence of Striga asiatica Provides Insight into the Evolution of Plant Parasitism.</title>
        <authorList>
            <person name="Yoshida S."/>
            <person name="Kim S."/>
            <person name="Wafula E.K."/>
            <person name="Tanskanen J."/>
            <person name="Kim Y.M."/>
            <person name="Honaas L."/>
            <person name="Yang Z."/>
            <person name="Spallek T."/>
            <person name="Conn C.E."/>
            <person name="Ichihashi Y."/>
            <person name="Cheong K."/>
            <person name="Cui S."/>
            <person name="Der J.P."/>
            <person name="Gundlach H."/>
            <person name="Jiao Y."/>
            <person name="Hori C."/>
            <person name="Ishida J.K."/>
            <person name="Kasahara H."/>
            <person name="Kiba T."/>
            <person name="Kim M.S."/>
            <person name="Koo N."/>
            <person name="Laohavisit A."/>
            <person name="Lee Y.H."/>
            <person name="Lumba S."/>
            <person name="McCourt P."/>
            <person name="Mortimer J.C."/>
            <person name="Mutuku J.M."/>
            <person name="Nomura T."/>
            <person name="Sasaki-Sekimoto Y."/>
            <person name="Seto Y."/>
            <person name="Wang Y."/>
            <person name="Wakatake T."/>
            <person name="Sakakibara H."/>
            <person name="Demura T."/>
            <person name="Yamaguchi S."/>
            <person name="Yoneyama K."/>
            <person name="Manabe R.I."/>
            <person name="Nelson D.C."/>
            <person name="Schulman A.H."/>
            <person name="Timko M.P."/>
            <person name="dePamphilis C.W."/>
            <person name="Choi D."/>
            <person name="Shirasu K."/>
        </authorList>
    </citation>
    <scope>NUCLEOTIDE SEQUENCE [LARGE SCALE GENOMIC DNA]</scope>
    <source>
        <strain evidence="2">cv. UVA1</strain>
    </source>
</reference>
<dbReference type="AlphaFoldDB" id="A0A5A7PCX4"/>
<organism evidence="1 2">
    <name type="scientific">Striga asiatica</name>
    <name type="common">Asiatic witchweed</name>
    <name type="synonym">Buchnera asiatica</name>
    <dbReference type="NCBI Taxonomy" id="4170"/>
    <lineage>
        <taxon>Eukaryota</taxon>
        <taxon>Viridiplantae</taxon>
        <taxon>Streptophyta</taxon>
        <taxon>Embryophyta</taxon>
        <taxon>Tracheophyta</taxon>
        <taxon>Spermatophyta</taxon>
        <taxon>Magnoliopsida</taxon>
        <taxon>eudicotyledons</taxon>
        <taxon>Gunneridae</taxon>
        <taxon>Pentapetalae</taxon>
        <taxon>asterids</taxon>
        <taxon>lamiids</taxon>
        <taxon>Lamiales</taxon>
        <taxon>Orobanchaceae</taxon>
        <taxon>Buchnereae</taxon>
        <taxon>Striga</taxon>
    </lineage>
</organism>
<accession>A0A5A7PCX4</accession>
<evidence type="ECO:0000313" key="1">
    <source>
        <dbReference type="EMBL" id="GER30775.1"/>
    </source>
</evidence>
<name>A0A5A7PCX4_STRAF</name>
<dbReference type="Proteomes" id="UP000325081">
    <property type="component" value="Unassembled WGS sequence"/>
</dbReference>
<sequence>MKRYFHNWRCQIDEQVWQSRCYTQQEHKTTFTYGVSKSQVKAIANLLEEKGDDNEIRILLLQNLGENVSQLSNFTPSHIKFYETGHLNHFDVSVTHSLEGQEEEDE</sequence>
<keyword evidence="2" id="KW-1185">Reference proteome</keyword>
<proteinExistence type="predicted"/>
<evidence type="ECO:0000313" key="2">
    <source>
        <dbReference type="Proteomes" id="UP000325081"/>
    </source>
</evidence>